<dbReference type="PANTHER" id="PTHR46072">
    <property type="entry name" value="AMIDASE-RELATED-RELATED"/>
    <property type="match status" value="1"/>
</dbReference>
<dbReference type="Proteomes" id="UP001143548">
    <property type="component" value="Unassembled WGS sequence"/>
</dbReference>
<feature type="active site" description="Acyl-ester intermediate" evidence="3">
    <location>
        <position position="246"/>
    </location>
</feature>
<organism evidence="5 6">
    <name type="scientific">Aspergillus brasiliensis</name>
    <dbReference type="NCBI Taxonomy" id="319629"/>
    <lineage>
        <taxon>Eukaryota</taxon>
        <taxon>Fungi</taxon>
        <taxon>Dikarya</taxon>
        <taxon>Ascomycota</taxon>
        <taxon>Pezizomycotina</taxon>
        <taxon>Eurotiomycetes</taxon>
        <taxon>Eurotiomycetidae</taxon>
        <taxon>Eurotiales</taxon>
        <taxon>Aspergillaceae</taxon>
        <taxon>Aspergillus</taxon>
        <taxon>Aspergillus subgen. Circumdati</taxon>
    </lineage>
</organism>
<dbReference type="EMBL" id="BROQ01000002">
    <property type="protein sequence ID" value="GKZ16765.1"/>
    <property type="molecule type" value="Genomic_DNA"/>
</dbReference>
<proteinExistence type="inferred from homology"/>
<evidence type="ECO:0000256" key="3">
    <source>
        <dbReference type="PIRSR" id="PIRSR001221-1"/>
    </source>
</evidence>
<comment type="similarity">
    <text evidence="1">Belongs to the amidase family.</text>
</comment>
<dbReference type="InterPro" id="IPR023631">
    <property type="entry name" value="Amidase_dom"/>
</dbReference>
<dbReference type="GO" id="GO:0016787">
    <property type="term" value="F:hydrolase activity"/>
    <property type="evidence" value="ECO:0007669"/>
    <property type="project" value="UniProtKB-KW"/>
</dbReference>
<dbReference type="PIRSF" id="PIRSF001221">
    <property type="entry name" value="Amidase_fungi"/>
    <property type="match status" value="1"/>
</dbReference>
<evidence type="ECO:0000256" key="2">
    <source>
        <dbReference type="ARBA" id="ARBA00022801"/>
    </source>
</evidence>
<gene>
    <name evidence="5" type="ORF">AbraCBS73388_004146</name>
</gene>
<feature type="active site" description="Charge relay system" evidence="3">
    <location>
        <position position="147"/>
    </location>
</feature>
<dbReference type="Pfam" id="PF01425">
    <property type="entry name" value="Amidase"/>
    <property type="match status" value="1"/>
</dbReference>
<feature type="active site" description="Charge relay system" evidence="3">
    <location>
        <position position="222"/>
    </location>
</feature>
<evidence type="ECO:0000313" key="6">
    <source>
        <dbReference type="Proteomes" id="UP001143548"/>
    </source>
</evidence>
<dbReference type="Gene3D" id="3.90.1300.10">
    <property type="entry name" value="Amidase signature (AS) domain"/>
    <property type="match status" value="1"/>
</dbReference>
<reference evidence="5" key="1">
    <citation type="submission" date="2022-07" db="EMBL/GenBank/DDBJ databases">
        <title>Taxonomy of Aspergillus series Nigri: significant species reduction supported by multi-species coalescent approaches.</title>
        <authorList>
            <person name="Bian C."/>
            <person name="Kusuya Y."/>
            <person name="Sklenar F."/>
            <person name="D'hooge E."/>
            <person name="Yaguchi T."/>
            <person name="Takahashi H."/>
            <person name="Hubka V."/>
        </authorList>
    </citation>
    <scope>NUCLEOTIDE SEQUENCE</scope>
    <source>
        <strain evidence="5">CBS 733.88</strain>
    </source>
</reference>
<comment type="caution">
    <text evidence="5">The sequence shown here is derived from an EMBL/GenBank/DDBJ whole genome shotgun (WGS) entry which is preliminary data.</text>
</comment>
<name>A0A9W5YF06_9EURO</name>
<accession>A0A9W5YF06</accession>
<dbReference type="PANTHER" id="PTHR46072:SF6">
    <property type="entry name" value="AMIDASE, PUTATIVE (AFU_ORTHOLOGUE AFUA_1G14530)-RELATED"/>
    <property type="match status" value="1"/>
</dbReference>
<evidence type="ECO:0000259" key="4">
    <source>
        <dbReference type="Pfam" id="PF01425"/>
    </source>
</evidence>
<dbReference type="InterPro" id="IPR036928">
    <property type="entry name" value="AS_sf"/>
</dbReference>
<sequence length="601" mass="66427">MSDYQSIAARKQQHLESLIPPEWRLKASQIPAGMLSVADSVTNPSYSESINVVGIPRTCGLLTPQELHITEDYDVRSLLTELHSKRLTAEEVTRAFCKRAAIAQQLTRCLSEPLFNQALARARTLDDHLRTTNTPIGPLHGLPISVKDTFHITGVDATNGLAALAFHPSTKDADLVTLLQSLGAIIITKTNVPQTVSTLDTANHLFGRTLNPLNRRLTAGGSTGGEAALLALRGTSLSFGTDIGGSVRIPPMCVGKYGFKPSQGRIPYGGQQERGHLPAKNRIALQPVAGVMGHSVEDIGLALAEIVPRAELFGEDCIPGHWGPYALTPNPTAAPAIKQKLTIGILRTDGLVEPLPPIRNILNQVASILQHHHHHHNISIELIDLPTPPALRKCQNIANKLMGIDGGNLMHDLLDQTNEPLIPWLQGRTKRRNPLTVPELCELQHQRAQVEREMMSLWTYTSPRDNSNVERKERKIDAIIHPVAPHPVPEHDKYNAVGYTSSWVLLDYPAGVVPVRKVKMEDLEVGREMKDPVIGSWDRKNRELWDEKLVDRRVYLDSPLSVQVITPRLHEYELVMAMGVVDRAVKEFYSKSEAIKDTAKL</sequence>
<protein>
    <recommendedName>
        <fullName evidence="4">Amidase domain-containing protein</fullName>
    </recommendedName>
</protein>
<feature type="domain" description="Amidase" evidence="4">
    <location>
        <begin position="91"/>
        <end position="574"/>
    </location>
</feature>
<dbReference type="AlphaFoldDB" id="A0A9W5YF06"/>
<keyword evidence="2" id="KW-0378">Hydrolase</keyword>
<dbReference type="SUPFAM" id="SSF75304">
    <property type="entry name" value="Amidase signature (AS) enzymes"/>
    <property type="match status" value="1"/>
</dbReference>
<evidence type="ECO:0000256" key="1">
    <source>
        <dbReference type="ARBA" id="ARBA00009199"/>
    </source>
</evidence>
<evidence type="ECO:0000313" key="5">
    <source>
        <dbReference type="EMBL" id="GKZ16765.1"/>
    </source>
</evidence>